<proteinExistence type="predicted"/>
<keyword evidence="4" id="KW-1185">Reference proteome</keyword>
<dbReference type="Proteomes" id="UP000005045">
    <property type="component" value="Unassembled WGS sequence"/>
</dbReference>
<gene>
    <name evidence="3" type="ORF">BgramDRAFT_0547</name>
</gene>
<dbReference type="Gene3D" id="3.40.50.1820">
    <property type="entry name" value="alpha/beta hydrolase"/>
    <property type="match status" value="1"/>
</dbReference>
<evidence type="ECO:0000313" key="3">
    <source>
        <dbReference type="EMBL" id="EDT13167.1"/>
    </source>
</evidence>
<dbReference type="PANTHER" id="PTHR48081">
    <property type="entry name" value="AB HYDROLASE SUPERFAMILY PROTEIN C4A8.06C"/>
    <property type="match status" value="1"/>
</dbReference>
<evidence type="ECO:0000256" key="1">
    <source>
        <dbReference type="ARBA" id="ARBA00022801"/>
    </source>
</evidence>
<dbReference type="EMBL" id="ABLD01000001">
    <property type="protein sequence ID" value="EDT13167.1"/>
    <property type="molecule type" value="Genomic_DNA"/>
</dbReference>
<dbReference type="PANTHER" id="PTHR48081:SF8">
    <property type="entry name" value="ALPHA_BETA HYDROLASE FOLD-3 DOMAIN-CONTAINING PROTEIN-RELATED"/>
    <property type="match status" value="1"/>
</dbReference>
<evidence type="ECO:0000259" key="2">
    <source>
        <dbReference type="Pfam" id="PF07859"/>
    </source>
</evidence>
<reference evidence="3 4" key="1">
    <citation type="submission" date="2008-03" db="EMBL/GenBank/DDBJ databases">
        <title>Sequencing of the draft genome and assembly of Burkholderia graminis C4D1M.</title>
        <authorList>
            <consortium name="US DOE Joint Genome Institute (JGI-PGF)"/>
            <person name="Copeland A."/>
            <person name="Lucas S."/>
            <person name="Lapidus A."/>
            <person name="Glavina del Rio T."/>
            <person name="Dalin E."/>
            <person name="Tice H."/>
            <person name="Bruce D."/>
            <person name="Goodwin L."/>
            <person name="Pitluck S."/>
            <person name="Larimer F."/>
            <person name="Land M.L."/>
            <person name="Hauser L."/>
            <person name="Tiedje J."/>
            <person name="Richardson P."/>
        </authorList>
    </citation>
    <scope>NUCLEOTIDE SEQUENCE [LARGE SCALE GENOMIC DNA]</scope>
    <source>
        <strain evidence="4">ATCC 700544 / DSM 17151 / LMG 18924 / NCIMB 13744 / C4D1M</strain>
    </source>
</reference>
<dbReference type="GO" id="GO:0016787">
    <property type="term" value="F:hydrolase activity"/>
    <property type="evidence" value="ECO:0007669"/>
    <property type="project" value="UniProtKB-KW"/>
</dbReference>
<dbReference type="InterPro" id="IPR013094">
    <property type="entry name" value="AB_hydrolase_3"/>
</dbReference>
<accession>B1FT74</accession>
<sequence length="437" mass="47450">MPGDSQSGSGIEIGLRIGTVVGLSIRSGFSFCTHACFCIGIHIGSGSGFSFHSGIGVRFRFGFGFGTRLASGFTSHRIGIAPLRPPTSHPHFPLRACKPSAWTDFYARSGHLRPDEAMSLAPSVQQFLARRTSAGAQTLDALELRTARQRFDYYTPLGDVPPRALAAVEDLTIETRDHARLDARVYYPAPPCWADPQPALLFFHSGGYVVGSVATADALCRALADEAGCAVVSVGYRLAPEYRFPHAVDDAFDALRWLHANAASLAIDGTRLAVGGESSGATLATVCAVGARDSGIRLALQLLVYPALSAGMETEAHRQFGDGYFLSLDIIRWIQRHYLATADDRRDWRFAPLDGERDAPRDWSGLAPAWIVSAEYDPLRDEHARYVDKLKRHGNEASVVYYPGMIHGFFSMGGMIPEASLAHRDAARMLRSALGIP</sequence>
<evidence type="ECO:0000313" key="4">
    <source>
        <dbReference type="Proteomes" id="UP000005045"/>
    </source>
</evidence>
<keyword evidence="1 3" id="KW-0378">Hydrolase</keyword>
<organism evidence="3 4">
    <name type="scientific">Paraburkholderia graminis (strain ATCC 700544 / DSM 17151 / LMG 18924 / NCIMB 13744 / C4D1M)</name>
    <dbReference type="NCBI Taxonomy" id="396598"/>
    <lineage>
        <taxon>Bacteria</taxon>
        <taxon>Pseudomonadati</taxon>
        <taxon>Pseudomonadota</taxon>
        <taxon>Betaproteobacteria</taxon>
        <taxon>Burkholderiales</taxon>
        <taxon>Burkholderiaceae</taxon>
        <taxon>Paraburkholderia</taxon>
    </lineage>
</organism>
<dbReference type="SUPFAM" id="SSF53474">
    <property type="entry name" value="alpha/beta-Hydrolases"/>
    <property type="match status" value="1"/>
</dbReference>
<dbReference type="InterPro" id="IPR050300">
    <property type="entry name" value="GDXG_lipolytic_enzyme"/>
</dbReference>
<name>B1FT74_PARG4</name>
<dbReference type="AlphaFoldDB" id="B1FT74"/>
<protein>
    <submittedName>
        <fullName evidence="3">Alpha/beta hydrolase fold-3 domain protein</fullName>
    </submittedName>
</protein>
<feature type="domain" description="Alpha/beta hydrolase fold-3" evidence="2">
    <location>
        <begin position="200"/>
        <end position="410"/>
    </location>
</feature>
<dbReference type="InterPro" id="IPR029058">
    <property type="entry name" value="AB_hydrolase_fold"/>
</dbReference>
<dbReference type="Pfam" id="PF07859">
    <property type="entry name" value="Abhydrolase_3"/>
    <property type="match status" value="1"/>
</dbReference>
<comment type="caution">
    <text evidence="3">The sequence shown here is derived from an EMBL/GenBank/DDBJ whole genome shotgun (WGS) entry which is preliminary data.</text>
</comment>